<protein>
    <submittedName>
        <fullName evidence="2">Uncharacterized protein</fullName>
    </submittedName>
</protein>
<name>A0ABP9N6P9_9PSEU</name>
<dbReference type="EMBL" id="BAABJO010000001">
    <property type="protein sequence ID" value="GAA5109536.1"/>
    <property type="molecule type" value="Genomic_DNA"/>
</dbReference>
<organism evidence="2 3">
    <name type="scientific">Pseudonocardia adelaidensis</name>
    <dbReference type="NCBI Taxonomy" id="648754"/>
    <lineage>
        <taxon>Bacteria</taxon>
        <taxon>Bacillati</taxon>
        <taxon>Actinomycetota</taxon>
        <taxon>Actinomycetes</taxon>
        <taxon>Pseudonocardiales</taxon>
        <taxon>Pseudonocardiaceae</taxon>
        <taxon>Pseudonocardia</taxon>
    </lineage>
</organism>
<reference evidence="3" key="1">
    <citation type="journal article" date="2019" name="Int. J. Syst. Evol. Microbiol.">
        <title>The Global Catalogue of Microorganisms (GCM) 10K type strain sequencing project: providing services to taxonomists for standard genome sequencing and annotation.</title>
        <authorList>
            <consortium name="The Broad Institute Genomics Platform"/>
            <consortium name="The Broad Institute Genome Sequencing Center for Infectious Disease"/>
            <person name="Wu L."/>
            <person name="Ma J."/>
        </authorList>
    </citation>
    <scope>NUCLEOTIDE SEQUENCE [LARGE SCALE GENOMIC DNA]</scope>
    <source>
        <strain evidence="3">JCM 18302</strain>
    </source>
</reference>
<evidence type="ECO:0000256" key="1">
    <source>
        <dbReference type="SAM" id="MobiDB-lite"/>
    </source>
</evidence>
<dbReference type="Proteomes" id="UP001500804">
    <property type="component" value="Unassembled WGS sequence"/>
</dbReference>
<comment type="caution">
    <text evidence="2">The sequence shown here is derived from an EMBL/GenBank/DDBJ whole genome shotgun (WGS) entry which is preliminary data.</text>
</comment>
<gene>
    <name evidence="2" type="ORF">GCM10023320_00180</name>
</gene>
<keyword evidence="3" id="KW-1185">Reference proteome</keyword>
<sequence length="124" mass="12803">MGGVRNGRIARKGMQAAVAVLVAAALSGCVGGSRSGTDQPGVPDAGRNATQPAQKESINKSSEDDVAAALRRGDVDDPQGWARILVGDRPYPPGQPGQDRIRQVLVDHGGDPDEVDKALAVVEP</sequence>
<accession>A0ABP9N6P9</accession>
<feature type="region of interest" description="Disordered" evidence="1">
    <location>
        <begin position="29"/>
        <end position="74"/>
    </location>
</feature>
<dbReference type="RefSeq" id="WP_345602332.1">
    <property type="nucleotide sequence ID" value="NZ_BAABJO010000001.1"/>
</dbReference>
<evidence type="ECO:0000313" key="3">
    <source>
        <dbReference type="Proteomes" id="UP001500804"/>
    </source>
</evidence>
<dbReference type="PROSITE" id="PS51257">
    <property type="entry name" value="PROKAR_LIPOPROTEIN"/>
    <property type="match status" value="1"/>
</dbReference>
<evidence type="ECO:0000313" key="2">
    <source>
        <dbReference type="EMBL" id="GAA5109536.1"/>
    </source>
</evidence>
<proteinExistence type="predicted"/>